<keyword evidence="4 5" id="KW-0012">Acyltransferase</keyword>
<organism evidence="5 6">
    <name type="scientific">Desulfoprunum benzoelyticum</name>
    <dbReference type="NCBI Taxonomy" id="1506996"/>
    <lineage>
        <taxon>Bacteria</taxon>
        <taxon>Pseudomonadati</taxon>
        <taxon>Thermodesulfobacteriota</taxon>
        <taxon>Desulfobulbia</taxon>
        <taxon>Desulfobulbales</taxon>
        <taxon>Desulfobulbaceae</taxon>
        <taxon>Desulfoprunum</taxon>
    </lineage>
</organism>
<dbReference type="SUPFAM" id="SSF51161">
    <property type="entry name" value="Trimeric LpxA-like enzymes"/>
    <property type="match status" value="1"/>
</dbReference>
<proteinExistence type="inferred from homology"/>
<keyword evidence="3" id="KW-0677">Repeat</keyword>
<dbReference type="InterPro" id="IPR045304">
    <property type="entry name" value="LbH_SAT"/>
</dbReference>
<protein>
    <submittedName>
        <fullName evidence="5">Serine O-acetyltransferase</fullName>
        <ecNumber evidence="5">2.3.1.30</ecNumber>
    </submittedName>
</protein>
<dbReference type="PANTHER" id="PTHR42811">
    <property type="entry name" value="SERINE ACETYLTRANSFERASE"/>
    <property type="match status" value="1"/>
</dbReference>
<comment type="similarity">
    <text evidence="1">Belongs to the transferase hexapeptide repeat family.</text>
</comment>
<dbReference type="PROSITE" id="PS00101">
    <property type="entry name" value="HEXAPEP_TRANSFERASES"/>
    <property type="match status" value="1"/>
</dbReference>
<evidence type="ECO:0000256" key="2">
    <source>
        <dbReference type="ARBA" id="ARBA00022679"/>
    </source>
</evidence>
<evidence type="ECO:0000313" key="5">
    <source>
        <dbReference type="EMBL" id="MBB5348074.1"/>
    </source>
</evidence>
<dbReference type="Proteomes" id="UP000539642">
    <property type="component" value="Unassembled WGS sequence"/>
</dbReference>
<reference evidence="5 6" key="1">
    <citation type="submission" date="2020-08" db="EMBL/GenBank/DDBJ databases">
        <title>Genomic Encyclopedia of Type Strains, Phase IV (KMG-IV): sequencing the most valuable type-strain genomes for metagenomic binning, comparative biology and taxonomic classification.</title>
        <authorList>
            <person name="Goeker M."/>
        </authorList>
    </citation>
    <scope>NUCLEOTIDE SEQUENCE [LARGE SCALE GENOMIC DNA]</scope>
    <source>
        <strain evidence="5 6">DSM 28570</strain>
    </source>
</reference>
<keyword evidence="6" id="KW-1185">Reference proteome</keyword>
<comment type="caution">
    <text evidence="5">The sequence shown here is derived from an EMBL/GenBank/DDBJ whole genome shotgun (WGS) entry which is preliminary data.</text>
</comment>
<keyword evidence="2 5" id="KW-0808">Transferase</keyword>
<dbReference type="InterPro" id="IPR001451">
    <property type="entry name" value="Hexapep"/>
</dbReference>
<dbReference type="PIRSF" id="PIRSF000441">
    <property type="entry name" value="CysE"/>
    <property type="match status" value="1"/>
</dbReference>
<dbReference type="InterPro" id="IPR005881">
    <property type="entry name" value="Ser_O-AcTrfase"/>
</dbReference>
<dbReference type="CDD" id="cd03354">
    <property type="entry name" value="LbH_SAT"/>
    <property type="match status" value="1"/>
</dbReference>
<accession>A0A840UXA2</accession>
<dbReference type="Pfam" id="PF00132">
    <property type="entry name" value="Hexapep"/>
    <property type="match status" value="1"/>
</dbReference>
<dbReference type="RefSeq" id="WP_221270849.1">
    <property type="nucleotide sequence ID" value="NZ_JACHEO010000008.1"/>
</dbReference>
<dbReference type="EMBL" id="JACHEO010000008">
    <property type="protein sequence ID" value="MBB5348074.1"/>
    <property type="molecule type" value="Genomic_DNA"/>
</dbReference>
<evidence type="ECO:0000313" key="6">
    <source>
        <dbReference type="Proteomes" id="UP000539642"/>
    </source>
</evidence>
<evidence type="ECO:0000256" key="4">
    <source>
        <dbReference type="ARBA" id="ARBA00023315"/>
    </source>
</evidence>
<dbReference type="GO" id="GO:0005737">
    <property type="term" value="C:cytoplasm"/>
    <property type="evidence" value="ECO:0007669"/>
    <property type="project" value="InterPro"/>
</dbReference>
<dbReference type="EC" id="2.3.1.30" evidence="5"/>
<dbReference type="GO" id="GO:0006535">
    <property type="term" value="P:cysteine biosynthetic process from serine"/>
    <property type="evidence" value="ECO:0007669"/>
    <property type="project" value="InterPro"/>
</dbReference>
<dbReference type="InterPro" id="IPR011004">
    <property type="entry name" value="Trimer_LpxA-like_sf"/>
</dbReference>
<gene>
    <name evidence="5" type="ORF">HNQ81_001805</name>
</gene>
<dbReference type="AlphaFoldDB" id="A0A840UXA2"/>
<dbReference type="InterPro" id="IPR018357">
    <property type="entry name" value="Hexapep_transf_CS"/>
</dbReference>
<name>A0A840UXA2_9BACT</name>
<evidence type="ECO:0000256" key="1">
    <source>
        <dbReference type="ARBA" id="ARBA00007274"/>
    </source>
</evidence>
<sequence>MSPIVCYRIGHWLEQRNVPLLPILITYFVRLFFSCYLPSSATLGKHVVLGYGGLGVVIHGRVVIGDGCHIDQNVTIGGTSKKYNVPTLGKNIYVGAGAKVLGPITIGDDVVIGANAVVVTDVPPNSLVVGIPAKVRKTGIKKSDYV</sequence>
<evidence type="ECO:0000256" key="3">
    <source>
        <dbReference type="ARBA" id="ARBA00022737"/>
    </source>
</evidence>
<dbReference type="Gene3D" id="2.160.10.10">
    <property type="entry name" value="Hexapeptide repeat proteins"/>
    <property type="match status" value="1"/>
</dbReference>
<dbReference type="GO" id="GO:0009001">
    <property type="term" value="F:serine O-acetyltransferase activity"/>
    <property type="evidence" value="ECO:0007669"/>
    <property type="project" value="UniProtKB-EC"/>
</dbReference>